<dbReference type="Proteomes" id="UP001335100">
    <property type="component" value="Unassembled WGS sequence"/>
</dbReference>
<dbReference type="InterPro" id="IPR009612">
    <property type="entry name" value="IcmF-rel"/>
</dbReference>
<evidence type="ECO:0000259" key="4">
    <source>
        <dbReference type="Pfam" id="PF06761"/>
    </source>
</evidence>
<feature type="region of interest" description="Disordered" evidence="1">
    <location>
        <begin position="381"/>
        <end position="400"/>
    </location>
</feature>
<dbReference type="InterPro" id="IPR027417">
    <property type="entry name" value="P-loop_NTPase"/>
</dbReference>
<dbReference type="Pfam" id="PF06761">
    <property type="entry name" value="IcmF-related"/>
    <property type="match status" value="1"/>
</dbReference>
<dbReference type="InterPro" id="IPR010623">
    <property type="entry name" value="IcmF_C"/>
</dbReference>
<dbReference type="Pfam" id="PF06744">
    <property type="entry name" value="IcmF_C"/>
    <property type="match status" value="1"/>
</dbReference>
<proteinExistence type="predicted"/>
<accession>A0ABU7HUT9</accession>
<keyword evidence="2" id="KW-0472">Membrane</keyword>
<feature type="domain" description="IcmF-related" evidence="4">
    <location>
        <begin position="497"/>
        <end position="787"/>
    </location>
</feature>
<comment type="caution">
    <text evidence="7">The sequence shown here is derived from an EMBL/GenBank/DDBJ whole genome shotgun (WGS) entry which is preliminary data.</text>
</comment>
<dbReference type="Pfam" id="PF21070">
    <property type="entry name" value="IcmF_helical"/>
    <property type="match status" value="1"/>
</dbReference>
<feature type="transmembrane region" description="Helical" evidence="2">
    <location>
        <begin position="49"/>
        <end position="66"/>
    </location>
</feature>
<dbReference type="InterPro" id="IPR053156">
    <property type="entry name" value="T6SS_TssM-like"/>
</dbReference>
<keyword evidence="8" id="KW-1185">Reference proteome</keyword>
<dbReference type="Pfam" id="PF14331">
    <property type="entry name" value="IcmF-related_N"/>
    <property type="match status" value="1"/>
</dbReference>
<gene>
    <name evidence="7" type="primary">tssM</name>
    <name evidence="7" type="ORF">V0R50_18405</name>
</gene>
<evidence type="ECO:0000256" key="2">
    <source>
        <dbReference type="SAM" id="Phobius"/>
    </source>
</evidence>
<feature type="transmembrane region" description="Helical" evidence="2">
    <location>
        <begin position="12"/>
        <end position="37"/>
    </location>
</feature>
<reference evidence="7 8" key="1">
    <citation type="submission" date="2024-01" db="EMBL/GenBank/DDBJ databases">
        <title>Unpublished Manusciprt.</title>
        <authorList>
            <person name="Duman M."/>
            <person name="Valdes E.G."/>
            <person name="Ajmi N."/>
            <person name="Altun S."/>
            <person name="Saticioglu I.B."/>
        </authorList>
    </citation>
    <scope>NUCLEOTIDE SEQUENCE [LARGE SCALE GENOMIC DNA]</scope>
    <source>
        <strain evidence="7 8">148P</strain>
    </source>
</reference>
<name>A0ABU7HUT9_9PSED</name>
<dbReference type="Gene3D" id="3.40.50.300">
    <property type="entry name" value="P-loop containing nucleotide triphosphate hydrolases"/>
    <property type="match status" value="1"/>
</dbReference>
<evidence type="ECO:0000259" key="3">
    <source>
        <dbReference type="Pfam" id="PF06744"/>
    </source>
</evidence>
<sequence length="1170" mass="131208">MKNIVTTLARQRWLWSLLPVLALALTIWFFGPLLAVADQRIWESVSSRVLTLCILLLSWGLMLLLVRQRHASRAAPRAADVQPPQAHEPCVDEELSTLRTRFKQAQRNLRRPDLYGNRSQRWRKELPWYLLIGPQGSGKTSLLDHSGIRFPLQPVDGQTDSPPPTTSQCDWYFAEQGVLLDTGGRYLCPRSAADTQGWRTLLKLLRQRRRGRPLDGVMVSVPITSLIDGDDIALKHLAGQIRSRLLEIHSLLHCRVPVYLVLTKADEVQGFDAFFDHLTREESQQALGIAFTQEQRGTEPAVLHEAVEGLLRRLNSLVVTRLQQERSIENRGRILDFPHRLGLMGTQLALLVDTAFAGNRYEPESQLRGIYLTSAPHWAPDTPASLPEDNTPADAAPPARTLRSMQGKPRFIHHLLSRVIFPDAGLAMLDTHASRRLRWGQRSLYAGALACLVLFGVIWATGFMYNHHRFDQLRTIGEQFTRQHDAVARQDDALAILPLLDTSLAAVQVFPPASNLALHERNGLYQGEPSAAVLRQRYAHELNEQLLPRVAQQLEGQIRANLNDRDALLDHLRAYLMLGLPEQRDRATLEQWAATDWSRRYAGEPEARSRLSEHFSRLLEQPLRYPLDDTLVAQARQSLQKVPLASLAYRSLQERSRALPQYRLDQHLGPQGGLFEGGHTVIPGLYTQKGYQQQFLVHASGLVRELLRDNWVTGQSSSLDPLQLQTLMAEVEQLYFHDYATHWNQALARLTLRPLDSLAAGADQAGALVAANSPLLQLLVQVRDNTRFPTLGERTAELADAADALAEPVAAAGQVANAVAGQALSAIANPLADSAKSAVQRRFEPLHRLLDDSDAASPELIPALTALADLQQQLNGLNQGSHYDQAAFELAKVRINGKRSALDQVRVNAGRLPAPVNGWLRAVSDDNWQLLLADAYRYVNHRYQGELYSVYSSALHQRFPFHAHSTSDVALADFREFFKAQGTADRFIETYLEPFASFDGSRYRLRSVDGRSLPLSPAVLHQMNNVRLIRQGFFAESASEPLIRFSLEPYSLDASLSRADFRLGGQHLEYRHGPIVPGAFQWPAVKDEGLSSLIVEEQNGRRTGLQENTGPWSLFRLLDLMDKEPHRGRDVLMLKADVGGLRANYLLLSQRSPNPFDMKAIRNFQLPAVL</sequence>
<keyword evidence="2" id="KW-1133">Transmembrane helix</keyword>
<protein>
    <submittedName>
        <fullName evidence="7">Type VI secretion system membrane subunit TssM</fullName>
    </submittedName>
</protein>
<dbReference type="InterPro" id="IPR025743">
    <property type="entry name" value="TssM1_N"/>
</dbReference>
<feature type="domain" description="Type VI secretion system component TssM1 helical" evidence="6">
    <location>
        <begin position="939"/>
        <end position="1036"/>
    </location>
</feature>
<feature type="transmembrane region" description="Helical" evidence="2">
    <location>
        <begin position="444"/>
        <end position="465"/>
    </location>
</feature>
<dbReference type="EMBL" id="JAZDQJ010000022">
    <property type="protein sequence ID" value="MEE1935206.1"/>
    <property type="molecule type" value="Genomic_DNA"/>
</dbReference>
<organism evidence="7 8">
    <name type="scientific">Pseudomonas ulcerans</name>
    <dbReference type="NCBI Taxonomy" id="3115852"/>
    <lineage>
        <taxon>Bacteria</taxon>
        <taxon>Pseudomonadati</taxon>
        <taxon>Pseudomonadota</taxon>
        <taxon>Gammaproteobacteria</taxon>
        <taxon>Pseudomonadales</taxon>
        <taxon>Pseudomonadaceae</taxon>
        <taxon>Pseudomonas</taxon>
    </lineage>
</organism>
<dbReference type="InterPro" id="IPR048677">
    <property type="entry name" value="TssM1_hel"/>
</dbReference>
<dbReference type="CDD" id="cd00882">
    <property type="entry name" value="Ras_like_GTPase"/>
    <property type="match status" value="1"/>
</dbReference>
<evidence type="ECO:0000259" key="5">
    <source>
        <dbReference type="Pfam" id="PF14331"/>
    </source>
</evidence>
<dbReference type="SUPFAM" id="SSF52540">
    <property type="entry name" value="P-loop containing nucleoside triphosphate hydrolases"/>
    <property type="match status" value="1"/>
</dbReference>
<dbReference type="RefSeq" id="WP_330075959.1">
    <property type="nucleotide sequence ID" value="NZ_JAZDQJ010000022.1"/>
</dbReference>
<feature type="domain" description="Type VI secretion system IcmF C-terminal" evidence="3">
    <location>
        <begin position="1045"/>
        <end position="1149"/>
    </location>
</feature>
<dbReference type="InterPro" id="IPR017731">
    <property type="entry name" value="TssM1-like"/>
</dbReference>
<feature type="domain" description="Type VI secretion system component TssM1 N-terminal" evidence="5">
    <location>
        <begin position="193"/>
        <end position="447"/>
    </location>
</feature>
<evidence type="ECO:0000313" key="7">
    <source>
        <dbReference type="EMBL" id="MEE1935206.1"/>
    </source>
</evidence>
<evidence type="ECO:0000259" key="6">
    <source>
        <dbReference type="Pfam" id="PF21070"/>
    </source>
</evidence>
<keyword evidence="2" id="KW-0812">Transmembrane</keyword>
<dbReference type="NCBIfam" id="TIGR03348">
    <property type="entry name" value="VI_IcmF"/>
    <property type="match status" value="1"/>
</dbReference>
<evidence type="ECO:0000256" key="1">
    <source>
        <dbReference type="SAM" id="MobiDB-lite"/>
    </source>
</evidence>
<dbReference type="PANTHER" id="PTHR36153:SF1">
    <property type="entry name" value="TYPE VI SECRETION SYSTEM COMPONENT TSSM1"/>
    <property type="match status" value="1"/>
</dbReference>
<dbReference type="PANTHER" id="PTHR36153">
    <property type="entry name" value="INNER MEMBRANE PROTEIN-RELATED"/>
    <property type="match status" value="1"/>
</dbReference>
<evidence type="ECO:0000313" key="8">
    <source>
        <dbReference type="Proteomes" id="UP001335100"/>
    </source>
</evidence>